<dbReference type="PANTHER" id="PTHR43415">
    <property type="entry name" value="SPERMIDINE N(1)-ACETYLTRANSFERASE"/>
    <property type="match status" value="1"/>
</dbReference>
<dbReference type="RefSeq" id="WP_074567228.1">
    <property type="nucleotide sequence ID" value="NZ_CP046628.1"/>
</dbReference>
<dbReference type="Proteomes" id="UP000183162">
    <property type="component" value="Unassembled WGS sequence"/>
</dbReference>
<dbReference type="CDD" id="cd04301">
    <property type="entry name" value="NAT_SF"/>
    <property type="match status" value="1"/>
</dbReference>
<evidence type="ECO:0000313" key="1">
    <source>
        <dbReference type="EMBL" id="SDL84336.1"/>
    </source>
</evidence>
<dbReference type="Gene3D" id="3.40.630.30">
    <property type="match status" value="1"/>
</dbReference>
<dbReference type="GO" id="GO:0016747">
    <property type="term" value="F:acyltransferase activity, transferring groups other than amino-acyl groups"/>
    <property type="evidence" value="ECO:0007669"/>
    <property type="project" value="InterPro"/>
</dbReference>
<gene>
    <name evidence="1" type="ORF">SAMN05216400_1750</name>
</gene>
<proteinExistence type="predicted"/>
<protein>
    <submittedName>
        <fullName evidence="1">Protein N-acetyltransferase, RimJ/RimL family</fullName>
    </submittedName>
</protein>
<name>A0A1G9NCR2_STREI</name>
<sequence length="170" mass="19075">MTEQEVIIEEAQVSDAAALSNLLERVSQETDFIVADSILSQDDMAIFLERHLAAVNEICLVVRVGRELAGVLNVSSSDSPQTNHIGDIFIAIRKKYWGYGLGSLLMEVALDWACHTPMIRRLELTVQARNSRAVHLYEKFGFKIEATKERGAKTKDGEFLDVYSMSRLID</sequence>
<accession>A0A1G9NCR2</accession>
<dbReference type="EMBL" id="FNGX01000006">
    <property type="protein sequence ID" value="SDL84336.1"/>
    <property type="molecule type" value="Genomic_DNA"/>
</dbReference>
<dbReference type="AlphaFoldDB" id="A0A1G9NCR2"/>
<reference evidence="1 2" key="1">
    <citation type="submission" date="2016-10" db="EMBL/GenBank/DDBJ databases">
        <authorList>
            <person name="de Groot N.N."/>
        </authorList>
    </citation>
    <scope>NUCLEOTIDE SEQUENCE [LARGE SCALE GENOMIC DNA]</scope>
    <source>
        <strain evidence="1 2">Sb09</strain>
    </source>
</reference>
<keyword evidence="1" id="KW-0808">Transferase</keyword>
<dbReference type="Pfam" id="PF00583">
    <property type="entry name" value="Acetyltransf_1"/>
    <property type="match status" value="1"/>
</dbReference>
<dbReference type="SUPFAM" id="SSF55729">
    <property type="entry name" value="Acyl-CoA N-acyltransferases (Nat)"/>
    <property type="match status" value="1"/>
</dbReference>
<evidence type="ECO:0000313" key="2">
    <source>
        <dbReference type="Proteomes" id="UP000183162"/>
    </source>
</evidence>
<dbReference type="PROSITE" id="PS51186">
    <property type="entry name" value="GNAT"/>
    <property type="match status" value="1"/>
</dbReference>
<dbReference type="PANTHER" id="PTHR43415:SF3">
    <property type="entry name" value="GNAT-FAMILY ACETYLTRANSFERASE"/>
    <property type="match status" value="1"/>
</dbReference>
<dbReference type="OrthoDB" id="948250at2"/>
<organism evidence="1 2">
    <name type="scientific">Streptococcus equinus</name>
    <name type="common">Streptococcus bovis</name>
    <dbReference type="NCBI Taxonomy" id="1335"/>
    <lineage>
        <taxon>Bacteria</taxon>
        <taxon>Bacillati</taxon>
        <taxon>Bacillota</taxon>
        <taxon>Bacilli</taxon>
        <taxon>Lactobacillales</taxon>
        <taxon>Streptococcaceae</taxon>
        <taxon>Streptococcus</taxon>
    </lineage>
</organism>
<dbReference type="InterPro" id="IPR000182">
    <property type="entry name" value="GNAT_dom"/>
</dbReference>
<dbReference type="InterPro" id="IPR016181">
    <property type="entry name" value="Acyl_CoA_acyltransferase"/>
</dbReference>